<organism evidence="1">
    <name type="scientific">Ornithodoros brasiliensis</name>
    <name type="common">Mouro tick</name>
    <dbReference type="NCBI Taxonomy" id="888526"/>
    <lineage>
        <taxon>Eukaryota</taxon>
        <taxon>Metazoa</taxon>
        <taxon>Ecdysozoa</taxon>
        <taxon>Arthropoda</taxon>
        <taxon>Chelicerata</taxon>
        <taxon>Arachnida</taxon>
        <taxon>Acari</taxon>
        <taxon>Parasitiformes</taxon>
        <taxon>Ixodida</taxon>
        <taxon>Ixodoidea</taxon>
        <taxon>Argasidae</taxon>
        <taxon>Ornithodorinae</taxon>
        <taxon>Ornithodoros</taxon>
    </lineage>
</organism>
<sequence length="94" mass="10491">MQECATSQKKKLRYELNFASVFKIHIVTCTSTVQLPTSGVAEWAKASLVHAIDWEVVGSNPTAGCAVWDFPWDSLRLSRRMSAQFPLKPAQDAH</sequence>
<protein>
    <submittedName>
        <fullName evidence="1">Uncharacterized protein</fullName>
    </submittedName>
</protein>
<dbReference type="AlphaFoldDB" id="A0A1D2AHQ7"/>
<accession>A0A1D2AHQ7</accession>
<name>A0A1D2AHQ7_ORNBR</name>
<reference evidence="1" key="1">
    <citation type="submission" date="2016-07" db="EMBL/GenBank/DDBJ databases">
        <title>Salivary Glands transcriptome analysis on engorged females of Ornithodoros brasiliensis (Acari:Argasidae).</title>
        <authorList>
            <person name="Simons S.M."/>
            <person name="Carvalho E."/>
            <person name="Junqueira-de-Azevedo I."/>
            <person name="Ho P.L."/>
            <person name="Giovanni D."/>
            <person name="Mendonca R."/>
            <person name="Onofrio V."/>
            <person name="Landulfo G."/>
            <person name="Ramirez D."/>
            <person name="Barros-Battesti D."/>
        </authorList>
    </citation>
    <scope>NUCLEOTIDE SEQUENCE</scope>
    <source>
        <strain evidence="1">Female</strain>
        <tissue evidence="1">Salivary gland</tissue>
    </source>
</reference>
<dbReference type="EMBL" id="GETE01001205">
    <property type="protein sequence ID" value="JAT78734.1"/>
    <property type="molecule type" value="Transcribed_RNA"/>
</dbReference>
<proteinExistence type="predicted"/>
<evidence type="ECO:0000313" key="1">
    <source>
        <dbReference type="EMBL" id="JAT78734.1"/>
    </source>
</evidence>